<dbReference type="SUPFAM" id="SSF48371">
    <property type="entry name" value="ARM repeat"/>
    <property type="match status" value="1"/>
</dbReference>
<keyword evidence="4" id="KW-1185">Reference proteome</keyword>
<comment type="caution">
    <text evidence="3">The sequence shown here is derived from an EMBL/GenBank/DDBJ whole genome shotgun (WGS) entry which is preliminary data.</text>
</comment>
<dbReference type="InterPro" id="IPR016024">
    <property type="entry name" value="ARM-type_fold"/>
</dbReference>
<dbReference type="OrthoDB" id="330314at2759"/>
<dbReference type="InterPro" id="IPR048733">
    <property type="entry name" value="CFA69_ARM_dom"/>
</dbReference>
<feature type="compositionally biased region" description="Basic and acidic residues" evidence="1">
    <location>
        <begin position="720"/>
        <end position="731"/>
    </location>
</feature>
<dbReference type="InterPro" id="IPR048732">
    <property type="entry name" value="CFA69"/>
</dbReference>
<dbReference type="InterPro" id="IPR011989">
    <property type="entry name" value="ARM-like"/>
</dbReference>
<proteinExistence type="predicted"/>
<dbReference type="Pfam" id="PF21049">
    <property type="entry name" value="CFA69_ARM_rpt"/>
    <property type="match status" value="2"/>
</dbReference>
<dbReference type="KEGG" id="bbes:BESB_078350"/>
<feature type="region of interest" description="Disordered" evidence="1">
    <location>
        <begin position="1370"/>
        <end position="1394"/>
    </location>
</feature>
<dbReference type="Proteomes" id="UP000224006">
    <property type="component" value="Chromosome VII"/>
</dbReference>
<feature type="domain" description="Cilia- and flagella-associated protein 69 ARM repeats" evidence="2">
    <location>
        <begin position="847"/>
        <end position="1121"/>
    </location>
</feature>
<dbReference type="RefSeq" id="XP_029217628.1">
    <property type="nucleotide sequence ID" value="XM_029366197.1"/>
</dbReference>
<evidence type="ECO:0000259" key="2">
    <source>
        <dbReference type="Pfam" id="PF21049"/>
    </source>
</evidence>
<sequence length="1394" mass="152266">MANDRSSSSPAVAGEKLKTGVYSPKQQALSDPCGATGKNYQPDWNKLQELLTCKYTQDLVDRHVSTFSKLCREYLLHYGGLPWTDLVHLTPLVRSLIKKFHAGTKEYAPALHDLCKVASLPFVSRGASEHLVHADAAIRFVLTLSDAAVPRVWSSHVVAATGGAEDAARVPGRDDGQVYHEALPPSQPSGVEAKTLSSEDVTCKSRSSAYPLYSTSSSLSNLPLFLIPPETPLQCHMAEDTSSTQTGRTTGTGFPNVDRREEALERIVPPFSGSGGVHLLSVWEKRSSDMPDKVPANDASVLGGDQRNLSLHSACETTADDRHLLRAPALPASPDVEAETATAQGSPVASSKREVIRSPLLHRGNDEWPTLADSVSIAFFDFLTAFAKQWQPAGGLNSASGDIAGLSSQPAAGVKPFLPFALPEFLPVVNLLKNVFLDPRTSRTVRSSIVQAMAPLSAWPLVASHLCECRVLTSLLGDVRLDASKYALRCAAPGVSDEDRIAVMDVLVNLADSGAGDETLVFPETTTTEDARALVESAAVSAKQVFESRACPHLEQTTNNLLCVIMLLSTHKRLLPLFASSGLLQRVVEECCDPVNDTTKETRAKRSSSAFEQKPPAQSTSAREYAPPSLAADQVESPIVPSCRGRSAHQAFKSGVQQSTADSPPCKGRIHCPSDCLGQSSKVNRGGAGDGANLRLDSALLQRSQSRCRALSTPSFPSERMGDVDTTERPVKNCGSHVLRENRSHSLYHGAPGPGLQEGNDRSGENPAPCRDILCWQTGEEWELTSCTQQSRGHLCRESDDDVERLKLGWITLANCLSDRDCQEEVRKSPFLRTVLHVLEAEVIPRRVKQHQLSPRHLSETQHRMLVVHAVECLRAALMHMTADFVNCGGLSLLLQLTSWRCFPKLTKDLLNLMLFVCVTSPDAARACTTLLRPAGSHDIHSGAVGTLVDWLRYCSSKKEASHLFEEFGTEERYSLSSQHSAVLLIATLGANSSEARAQLRHSAGLCLLVDEFHAIFSLLGCIQDSVSLTYLLCLVQCIWLAVVGDADNEEIFLQNSGLDIMLEFLQTVPRTLQRHLLGCLTELLQNSHAVHTCRKWRSKATGKTVMQILLHMWLQEQQRFCSITEGEAVQDIRRLLNPGILAPNSPLEGGTFDCSLSDAEPFDRAQRRLAKQAGSHHISTWCSSAQGHCQGASLAAPKKERSASSGCFRHSLRGFGGIAAPHRRRVRQPLELLHEKLDEQEPRDLRLDLYSMAAALSDDFQVLDEELTVLEKQQLESMRWYPECRLLEAWGEVRTRLSGQDICPVDSDKKWMETSIDNLVSICVGAREKQEALAKAANSSGSALLDRGLGDDLTTTSAAMATTQIRNRACPSSLASREPKENICSVNQTKKQQ</sequence>
<dbReference type="PANTHER" id="PTHR14716:SF0">
    <property type="entry name" value="CILIA- AND FLAGELLA-ASSOCIATED PROTEIN 69"/>
    <property type="match status" value="1"/>
</dbReference>
<dbReference type="PANTHER" id="PTHR14716">
    <property type="entry name" value="CILIA- AND FLAGELLA-ASSOCIATED PROTEIN 69"/>
    <property type="match status" value="1"/>
</dbReference>
<gene>
    <name evidence="3" type="ORF">BESB_078350</name>
</gene>
<evidence type="ECO:0000256" key="1">
    <source>
        <dbReference type="SAM" id="MobiDB-lite"/>
    </source>
</evidence>
<dbReference type="EMBL" id="NWUJ01000008">
    <property type="protein sequence ID" value="PFH33619.1"/>
    <property type="molecule type" value="Genomic_DNA"/>
</dbReference>
<protein>
    <recommendedName>
        <fullName evidence="2">Cilia- and flagella-associated protein 69 ARM repeats domain-containing protein</fullName>
    </recommendedName>
</protein>
<feature type="region of interest" description="Disordered" evidence="1">
    <location>
        <begin position="710"/>
        <end position="731"/>
    </location>
</feature>
<dbReference type="VEuPathDB" id="ToxoDB:BESB_078350"/>
<name>A0A2A9M6N5_BESBE</name>
<feature type="region of interest" description="Disordered" evidence="1">
    <location>
        <begin position="743"/>
        <end position="765"/>
    </location>
</feature>
<reference evidence="3 4" key="1">
    <citation type="submission" date="2017-09" db="EMBL/GenBank/DDBJ databases">
        <title>Genome sequencing of Besnoitia besnoiti strain Bb-Ger1.</title>
        <authorList>
            <person name="Schares G."/>
            <person name="Venepally P."/>
            <person name="Lorenzi H.A."/>
        </authorList>
    </citation>
    <scope>NUCLEOTIDE SEQUENCE [LARGE SCALE GENOMIC DNA]</scope>
    <source>
        <strain evidence="3 4">Bb-Ger1</strain>
    </source>
</reference>
<accession>A0A2A9M6N5</accession>
<evidence type="ECO:0000313" key="3">
    <source>
        <dbReference type="EMBL" id="PFH33619.1"/>
    </source>
</evidence>
<dbReference type="Gene3D" id="1.25.10.10">
    <property type="entry name" value="Leucine-rich Repeat Variant"/>
    <property type="match status" value="1"/>
</dbReference>
<feature type="compositionally biased region" description="Polar residues" evidence="1">
    <location>
        <begin position="1385"/>
        <end position="1394"/>
    </location>
</feature>
<dbReference type="STRING" id="94643.A0A2A9M6N5"/>
<feature type="compositionally biased region" description="Polar residues" evidence="1">
    <location>
        <begin position="607"/>
        <end position="622"/>
    </location>
</feature>
<dbReference type="GeneID" id="40312762"/>
<feature type="region of interest" description="Disordered" evidence="1">
    <location>
        <begin position="599"/>
        <end position="631"/>
    </location>
</feature>
<evidence type="ECO:0000313" key="4">
    <source>
        <dbReference type="Proteomes" id="UP000224006"/>
    </source>
</evidence>
<organism evidence="3 4">
    <name type="scientific">Besnoitia besnoiti</name>
    <name type="common">Apicomplexan protozoan</name>
    <dbReference type="NCBI Taxonomy" id="94643"/>
    <lineage>
        <taxon>Eukaryota</taxon>
        <taxon>Sar</taxon>
        <taxon>Alveolata</taxon>
        <taxon>Apicomplexa</taxon>
        <taxon>Conoidasida</taxon>
        <taxon>Coccidia</taxon>
        <taxon>Eucoccidiorida</taxon>
        <taxon>Eimeriorina</taxon>
        <taxon>Sarcocystidae</taxon>
        <taxon>Besnoitia</taxon>
    </lineage>
</organism>
<feature type="domain" description="Cilia- and flagella-associated protein 69 ARM repeats" evidence="2">
    <location>
        <begin position="43"/>
        <end position="145"/>
    </location>
</feature>